<dbReference type="EMBL" id="QJNU01000192">
    <property type="protein sequence ID" value="RYP04848.1"/>
    <property type="molecule type" value="Genomic_DNA"/>
</dbReference>
<keyword evidence="9" id="KW-0119">Carbohydrate metabolism</keyword>
<comment type="catalytic activity">
    <reaction evidence="1">
        <text>Random endo-hydrolysis of N-acetyl-beta-D-glucosaminide (1-&gt;4)-beta-linkages in chitin and chitodextrins.</text>
        <dbReference type="EC" id="3.2.1.14"/>
    </reaction>
</comment>
<dbReference type="AlphaFoldDB" id="A0A4Q4TE59"/>
<organism evidence="14 15">
    <name type="scientific">Monosporascus ibericus</name>
    <dbReference type="NCBI Taxonomy" id="155417"/>
    <lineage>
        <taxon>Eukaryota</taxon>
        <taxon>Fungi</taxon>
        <taxon>Dikarya</taxon>
        <taxon>Ascomycota</taxon>
        <taxon>Pezizomycotina</taxon>
        <taxon>Sordariomycetes</taxon>
        <taxon>Xylariomycetidae</taxon>
        <taxon>Xylariales</taxon>
        <taxon>Xylariales incertae sedis</taxon>
        <taxon>Monosporascus</taxon>
    </lineage>
</organism>
<evidence type="ECO:0000256" key="4">
    <source>
        <dbReference type="ARBA" id="ARBA00012729"/>
    </source>
</evidence>
<dbReference type="GO" id="GO:0000272">
    <property type="term" value="P:polysaccharide catabolic process"/>
    <property type="evidence" value="ECO:0007669"/>
    <property type="project" value="UniProtKB-KW"/>
</dbReference>
<dbReference type="Pfam" id="PF00704">
    <property type="entry name" value="Glyco_hydro_18"/>
    <property type="match status" value="1"/>
</dbReference>
<dbReference type="Proteomes" id="UP000293360">
    <property type="component" value="Unassembled WGS sequence"/>
</dbReference>
<dbReference type="EC" id="3.2.1.14" evidence="4"/>
<keyword evidence="15" id="KW-1185">Reference proteome</keyword>
<evidence type="ECO:0000256" key="7">
    <source>
        <dbReference type="ARBA" id="ARBA00022801"/>
    </source>
</evidence>
<accession>A0A4Q4TE59</accession>
<dbReference type="GO" id="GO:0008061">
    <property type="term" value="F:chitin binding"/>
    <property type="evidence" value="ECO:0007669"/>
    <property type="project" value="InterPro"/>
</dbReference>
<dbReference type="CDD" id="cd06548">
    <property type="entry name" value="GH18_chitinase"/>
    <property type="match status" value="1"/>
</dbReference>
<proteinExistence type="inferred from homology"/>
<dbReference type="PANTHER" id="PTHR11177">
    <property type="entry name" value="CHITINASE"/>
    <property type="match status" value="1"/>
</dbReference>
<keyword evidence="11" id="KW-0624">Polysaccharide degradation</keyword>
<dbReference type="OrthoDB" id="76388at2759"/>
<dbReference type="InterPro" id="IPR050314">
    <property type="entry name" value="Glycosyl_Hydrlase_18"/>
</dbReference>
<evidence type="ECO:0000256" key="2">
    <source>
        <dbReference type="ARBA" id="ARBA00004613"/>
    </source>
</evidence>
<evidence type="ECO:0000256" key="1">
    <source>
        <dbReference type="ARBA" id="ARBA00000822"/>
    </source>
</evidence>
<comment type="subcellular location">
    <subcellularLocation>
        <location evidence="2">Secreted</location>
    </subcellularLocation>
</comment>
<dbReference type="FunFam" id="3.20.20.80:FF:000075">
    <property type="entry name" value="Sporulation-specific chitinase"/>
    <property type="match status" value="1"/>
</dbReference>
<evidence type="ECO:0000256" key="12">
    <source>
        <dbReference type="SAM" id="SignalP"/>
    </source>
</evidence>
<evidence type="ECO:0000256" key="5">
    <source>
        <dbReference type="ARBA" id="ARBA00022525"/>
    </source>
</evidence>
<dbReference type="InterPro" id="IPR017853">
    <property type="entry name" value="GH"/>
</dbReference>
<evidence type="ECO:0000313" key="15">
    <source>
        <dbReference type="Proteomes" id="UP000293360"/>
    </source>
</evidence>
<sequence length="426" mass="47144">MNGLLSSSLLLLSAAFGLASPIKHTSDVDFLERRSFGFQNAVYFTNWAIYARDYQPAQLPVSQVNRVHYAFLNLQEDGTVFSGDTYADLEKHYPGDAWNETGTNAYGCVKQIFKLKKANRHLKTVLSIGGWTWSTNFTAVAASPSARTKFAKTATKIMGDWGMDGIEVDWEYPASPAEGDDYVKLLDAVRAELNRYAEKYAPGYHFLLTAATPAGPQHYNNMNLPEASKRLDYLYLMAYDYAGSWDNKTGYLDNLYPSIKNPTATPFSTEKAVNDYLDFGIPSEKILLGMPVYGRAFENTDGPGKPYKGVGNGSWEAGVYDYKVLPQPDAEEFYDDEAGATYSYDSARRRMVSYDTPGMVREKVGYLQDKGLAGSMFWEASGDKTGTGSLIGTAFDAQGGFAWLDSCQNLLSYPGSAYDNIRTGLN</sequence>
<dbReference type="Gene3D" id="3.10.50.10">
    <property type="match status" value="1"/>
</dbReference>
<dbReference type="FunFam" id="3.10.50.10:FF:000005">
    <property type="entry name" value="Endochitinase B1"/>
    <property type="match status" value="1"/>
</dbReference>
<dbReference type="Gene3D" id="3.20.20.80">
    <property type="entry name" value="Glycosidases"/>
    <property type="match status" value="1"/>
</dbReference>
<keyword evidence="5" id="KW-0964">Secreted</keyword>
<keyword evidence="10" id="KW-0326">Glycosidase</keyword>
<keyword evidence="7" id="KW-0378">Hydrolase</keyword>
<evidence type="ECO:0000259" key="13">
    <source>
        <dbReference type="PROSITE" id="PS51910"/>
    </source>
</evidence>
<gene>
    <name evidence="14" type="ORF">DL764_004201</name>
</gene>
<evidence type="ECO:0000256" key="10">
    <source>
        <dbReference type="ARBA" id="ARBA00023295"/>
    </source>
</evidence>
<keyword evidence="8" id="KW-0146">Chitin degradation</keyword>
<dbReference type="SUPFAM" id="SSF54556">
    <property type="entry name" value="Chitinase insertion domain"/>
    <property type="match status" value="1"/>
</dbReference>
<dbReference type="InterPro" id="IPR011583">
    <property type="entry name" value="Chitinase_II/V-like_cat"/>
</dbReference>
<evidence type="ECO:0000256" key="9">
    <source>
        <dbReference type="ARBA" id="ARBA00023277"/>
    </source>
</evidence>
<dbReference type="InterPro" id="IPR001223">
    <property type="entry name" value="Glyco_hydro18_cat"/>
</dbReference>
<comment type="similarity">
    <text evidence="3">Belongs to the glycosyl hydrolase 18 family. Chitinase class V subfamily.</text>
</comment>
<dbReference type="STRING" id="155417.A0A4Q4TE59"/>
<evidence type="ECO:0000313" key="14">
    <source>
        <dbReference type="EMBL" id="RYP04848.1"/>
    </source>
</evidence>
<feature type="domain" description="GH18" evidence="13">
    <location>
        <begin position="38"/>
        <end position="401"/>
    </location>
</feature>
<evidence type="ECO:0000256" key="8">
    <source>
        <dbReference type="ARBA" id="ARBA00023024"/>
    </source>
</evidence>
<evidence type="ECO:0000256" key="11">
    <source>
        <dbReference type="ARBA" id="ARBA00023326"/>
    </source>
</evidence>
<dbReference type="PROSITE" id="PS51910">
    <property type="entry name" value="GH18_2"/>
    <property type="match status" value="1"/>
</dbReference>
<protein>
    <recommendedName>
        <fullName evidence="4">chitinase</fullName>
        <ecNumber evidence="4">3.2.1.14</ecNumber>
    </recommendedName>
</protein>
<dbReference type="GO" id="GO:0005576">
    <property type="term" value="C:extracellular region"/>
    <property type="evidence" value="ECO:0007669"/>
    <property type="project" value="UniProtKB-SubCell"/>
</dbReference>
<dbReference type="SMART" id="SM00636">
    <property type="entry name" value="Glyco_18"/>
    <property type="match status" value="1"/>
</dbReference>
<dbReference type="PANTHER" id="PTHR11177:SF365">
    <property type="entry name" value="ENDOCHITINASE B"/>
    <property type="match status" value="1"/>
</dbReference>
<keyword evidence="6 12" id="KW-0732">Signal</keyword>
<name>A0A4Q4TE59_9PEZI</name>
<dbReference type="InterPro" id="IPR029070">
    <property type="entry name" value="Chitinase_insertion_sf"/>
</dbReference>
<comment type="caution">
    <text evidence="14">The sequence shown here is derived from an EMBL/GenBank/DDBJ whole genome shotgun (WGS) entry which is preliminary data.</text>
</comment>
<evidence type="ECO:0000256" key="3">
    <source>
        <dbReference type="ARBA" id="ARBA00008682"/>
    </source>
</evidence>
<feature type="chain" id="PRO_5020407705" description="chitinase" evidence="12">
    <location>
        <begin position="20"/>
        <end position="426"/>
    </location>
</feature>
<dbReference type="GO" id="GO:0008843">
    <property type="term" value="F:endochitinase activity"/>
    <property type="evidence" value="ECO:0007669"/>
    <property type="project" value="UniProtKB-EC"/>
</dbReference>
<evidence type="ECO:0000256" key="6">
    <source>
        <dbReference type="ARBA" id="ARBA00022729"/>
    </source>
</evidence>
<reference evidence="14 15" key="1">
    <citation type="submission" date="2018-06" db="EMBL/GenBank/DDBJ databases">
        <title>Complete Genomes of Monosporascus.</title>
        <authorList>
            <person name="Robinson A.J."/>
            <person name="Natvig D.O."/>
        </authorList>
    </citation>
    <scope>NUCLEOTIDE SEQUENCE [LARGE SCALE GENOMIC DNA]</scope>
    <source>
        <strain evidence="14 15">CBS 110550</strain>
    </source>
</reference>
<dbReference type="SUPFAM" id="SSF51445">
    <property type="entry name" value="(Trans)glycosidases"/>
    <property type="match status" value="1"/>
</dbReference>
<feature type="signal peptide" evidence="12">
    <location>
        <begin position="1"/>
        <end position="19"/>
    </location>
</feature>
<dbReference type="GO" id="GO:0006032">
    <property type="term" value="P:chitin catabolic process"/>
    <property type="evidence" value="ECO:0007669"/>
    <property type="project" value="UniProtKB-KW"/>
</dbReference>